<evidence type="ECO:0000313" key="2">
    <source>
        <dbReference type="Proteomes" id="UP000000305"/>
    </source>
</evidence>
<keyword evidence="2" id="KW-1185">Reference proteome</keyword>
<dbReference type="HOGENOM" id="CLU_118269_3_0_1"/>
<feature type="non-terminal residue" evidence="1">
    <location>
        <position position="1"/>
    </location>
</feature>
<accession>E9H4C4</accession>
<reference evidence="1 2" key="1">
    <citation type="journal article" date="2011" name="Science">
        <title>The ecoresponsive genome of Daphnia pulex.</title>
        <authorList>
            <person name="Colbourne J.K."/>
            <person name="Pfrender M.E."/>
            <person name="Gilbert D."/>
            <person name="Thomas W.K."/>
            <person name="Tucker A."/>
            <person name="Oakley T.H."/>
            <person name="Tokishita S."/>
            <person name="Aerts A."/>
            <person name="Arnold G.J."/>
            <person name="Basu M.K."/>
            <person name="Bauer D.J."/>
            <person name="Caceres C.E."/>
            <person name="Carmel L."/>
            <person name="Casola C."/>
            <person name="Choi J.H."/>
            <person name="Detter J.C."/>
            <person name="Dong Q."/>
            <person name="Dusheyko S."/>
            <person name="Eads B.D."/>
            <person name="Frohlich T."/>
            <person name="Geiler-Samerotte K.A."/>
            <person name="Gerlach D."/>
            <person name="Hatcher P."/>
            <person name="Jogdeo S."/>
            <person name="Krijgsveld J."/>
            <person name="Kriventseva E.V."/>
            <person name="Kultz D."/>
            <person name="Laforsch C."/>
            <person name="Lindquist E."/>
            <person name="Lopez J."/>
            <person name="Manak J.R."/>
            <person name="Muller J."/>
            <person name="Pangilinan J."/>
            <person name="Patwardhan R.P."/>
            <person name="Pitluck S."/>
            <person name="Pritham E.J."/>
            <person name="Rechtsteiner A."/>
            <person name="Rho M."/>
            <person name="Rogozin I.B."/>
            <person name="Sakarya O."/>
            <person name="Salamov A."/>
            <person name="Schaack S."/>
            <person name="Shapiro H."/>
            <person name="Shiga Y."/>
            <person name="Skalitzky C."/>
            <person name="Smith Z."/>
            <person name="Souvorov A."/>
            <person name="Sung W."/>
            <person name="Tang Z."/>
            <person name="Tsuchiya D."/>
            <person name="Tu H."/>
            <person name="Vos H."/>
            <person name="Wang M."/>
            <person name="Wolf Y.I."/>
            <person name="Yamagata H."/>
            <person name="Yamada T."/>
            <person name="Ye Y."/>
            <person name="Shaw J.R."/>
            <person name="Andrews J."/>
            <person name="Crease T.J."/>
            <person name="Tang H."/>
            <person name="Lucas S.M."/>
            <person name="Robertson H.M."/>
            <person name="Bork P."/>
            <person name="Koonin E.V."/>
            <person name="Zdobnov E.M."/>
            <person name="Grigoriev I.V."/>
            <person name="Lynch M."/>
            <person name="Boore J.L."/>
        </authorList>
    </citation>
    <scope>NUCLEOTIDE SEQUENCE [LARGE SCALE GENOMIC DNA]</scope>
</reference>
<dbReference type="STRING" id="6669.E9H4C4"/>
<gene>
    <name evidence="1" type="ORF">DAPPUDRAFT_16896</name>
</gene>
<organism evidence="1 2">
    <name type="scientific">Daphnia pulex</name>
    <name type="common">Water flea</name>
    <dbReference type="NCBI Taxonomy" id="6669"/>
    <lineage>
        <taxon>Eukaryota</taxon>
        <taxon>Metazoa</taxon>
        <taxon>Ecdysozoa</taxon>
        <taxon>Arthropoda</taxon>
        <taxon>Crustacea</taxon>
        <taxon>Branchiopoda</taxon>
        <taxon>Diplostraca</taxon>
        <taxon>Cladocera</taxon>
        <taxon>Anomopoda</taxon>
        <taxon>Daphniidae</taxon>
        <taxon>Daphnia</taxon>
    </lineage>
</organism>
<dbReference type="PANTHER" id="PTHR47510">
    <property type="entry name" value="REVERSE TRANSCRIPTASE DOMAIN-CONTAINING PROTEIN"/>
    <property type="match status" value="1"/>
</dbReference>
<sequence>LLEFPQVSHSDVIEMVKLCPTKSCSLDPIPTSQLKTVIDVLAVPIASLYNLSVSTGVFPSKLKIGQISPDIKKPNLCPRLFNNLRPITNVAFSSKCLERLVSLTLLHHLSSNILFVPVQSAYWANHSTKTALLRV</sequence>
<dbReference type="PhylomeDB" id="E9H4C4"/>
<dbReference type="OrthoDB" id="414730at2759"/>
<dbReference type="EMBL" id="GL732591">
    <property type="protein sequence ID" value="EFX73424.1"/>
    <property type="molecule type" value="Genomic_DNA"/>
</dbReference>
<dbReference type="AlphaFoldDB" id="E9H4C4"/>
<protein>
    <recommendedName>
        <fullName evidence="3">Reverse transcriptase domain-containing protein</fullName>
    </recommendedName>
</protein>
<proteinExistence type="predicted"/>
<feature type="non-terminal residue" evidence="1">
    <location>
        <position position="135"/>
    </location>
</feature>
<evidence type="ECO:0000313" key="1">
    <source>
        <dbReference type="EMBL" id="EFX73424.1"/>
    </source>
</evidence>
<dbReference type="Proteomes" id="UP000000305">
    <property type="component" value="Unassembled WGS sequence"/>
</dbReference>
<dbReference type="InParanoid" id="E9H4C4"/>
<dbReference type="KEGG" id="dpx:DAPPUDRAFT_16896"/>
<evidence type="ECO:0008006" key="3">
    <source>
        <dbReference type="Google" id="ProtNLM"/>
    </source>
</evidence>
<dbReference type="eggNOG" id="ENOG502T1P5">
    <property type="taxonomic scope" value="Eukaryota"/>
</dbReference>
<dbReference type="PANTHER" id="PTHR47510:SF3">
    <property type="entry name" value="ENDO_EXONUCLEASE_PHOSPHATASE DOMAIN-CONTAINING PROTEIN"/>
    <property type="match status" value="1"/>
</dbReference>
<name>E9H4C4_DAPPU</name>